<organism evidence="1">
    <name type="scientific">Arion vulgaris</name>
    <dbReference type="NCBI Taxonomy" id="1028688"/>
    <lineage>
        <taxon>Eukaryota</taxon>
        <taxon>Metazoa</taxon>
        <taxon>Spiralia</taxon>
        <taxon>Lophotrochozoa</taxon>
        <taxon>Mollusca</taxon>
        <taxon>Gastropoda</taxon>
        <taxon>Heterobranchia</taxon>
        <taxon>Euthyneura</taxon>
        <taxon>Panpulmonata</taxon>
        <taxon>Eupulmonata</taxon>
        <taxon>Stylommatophora</taxon>
        <taxon>Helicina</taxon>
        <taxon>Arionoidea</taxon>
        <taxon>Arionidae</taxon>
        <taxon>Arion</taxon>
    </lineage>
</organism>
<dbReference type="AlphaFoldDB" id="A0A0B7AYV8"/>
<name>A0A0B7AYV8_9EUPU</name>
<reference evidence="1" key="1">
    <citation type="submission" date="2014-12" db="EMBL/GenBank/DDBJ databases">
        <title>Insight into the proteome of Arion vulgaris.</title>
        <authorList>
            <person name="Aradska J."/>
            <person name="Bulat T."/>
            <person name="Smidak R."/>
            <person name="Sarate P."/>
            <person name="Gangsoo J."/>
            <person name="Sialana F."/>
            <person name="Bilban M."/>
            <person name="Lubec G."/>
        </authorList>
    </citation>
    <scope>NUCLEOTIDE SEQUENCE</scope>
    <source>
        <tissue evidence="1">Skin</tissue>
    </source>
</reference>
<protein>
    <submittedName>
        <fullName evidence="1">Uncharacterized protein</fullName>
    </submittedName>
</protein>
<accession>A0A0B7AYV8</accession>
<sequence length="90" mass="10245">MSNGMITDGSYDLLVKYTPQASSSTCNFKLLKSSDIFNINFNVLVQQMVTKRQMTILRNYPKLPDHQCCRCKPVPSLQTPTCPTFKLLIK</sequence>
<gene>
    <name evidence="1" type="primary">ORF152833</name>
</gene>
<proteinExistence type="predicted"/>
<evidence type="ECO:0000313" key="1">
    <source>
        <dbReference type="EMBL" id="CEK86264.1"/>
    </source>
</evidence>
<dbReference type="EMBL" id="HACG01039399">
    <property type="protein sequence ID" value="CEK86264.1"/>
    <property type="molecule type" value="Transcribed_RNA"/>
</dbReference>